<protein>
    <submittedName>
        <fullName evidence="2">GA15954</fullName>
    </submittedName>
</protein>
<dbReference type="EMBL" id="FJ821034">
    <property type="protein sequence ID" value="ACN94763.1"/>
    <property type="molecule type" value="Genomic_DNA"/>
</dbReference>
<gene>
    <name evidence="2" type="ORF">GA15954</name>
</gene>
<proteinExistence type="predicted"/>
<evidence type="ECO:0000256" key="1">
    <source>
        <dbReference type="SAM" id="MobiDB-lite"/>
    </source>
</evidence>
<feature type="region of interest" description="Disordered" evidence="1">
    <location>
        <begin position="52"/>
        <end position="76"/>
    </location>
</feature>
<reference evidence="2" key="1">
    <citation type="journal article" date="2009" name="J. Mol. Evol.">
        <title>Patterns of DNA-sequence divergence between Drosophila miranda and D. pseudoobscura.</title>
        <authorList>
            <person name="Marion de Proce S."/>
            <person name="Halligan D.L."/>
            <person name="Keightley P.D."/>
            <person name="Charlesworth B."/>
        </authorList>
    </citation>
    <scope>NUCLEOTIDE SEQUENCE</scope>
    <source>
        <strain evidence="2">MSH22</strain>
    </source>
</reference>
<feature type="compositionally biased region" description="Acidic residues" evidence="1">
    <location>
        <begin position="7"/>
        <end position="19"/>
    </location>
</feature>
<feature type="region of interest" description="Disordered" evidence="1">
    <location>
        <begin position="1"/>
        <end position="26"/>
    </location>
</feature>
<evidence type="ECO:0000313" key="2">
    <source>
        <dbReference type="EMBL" id="ACN94763.1"/>
    </source>
</evidence>
<dbReference type="AlphaFoldDB" id="D0QWQ0"/>
<sequence>MSKLETDSDSSEEFFDAEDTTPNRHSTLCRRLPAEVAQEFIFPEPAVRVNAAASSDSDATPIGAGTPATRSPTNSLGTRLKQQDIAPVVFAEPKPVHGAYGRQRCRELRQCMKNDEDDNPGNTLTPDSQVFIFANCFDFSLLNPLLLIDDFFTDCRIAPRMGFSPIDPRIRSRLSKPMR</sequence>
<organism evidence="2">
    <name type="scientific">Drosophila miranda</name>
    <name type="common">Fruit fly</name>
    <dbReference type="NCBI Taxonomy" id="7229"/>
    <lineage>
        <taxon>Eukaryota</taxon>
        <taxon>Metazoa</taxon>
        <taxon>Ecdysozoa</taxon>
        <taxon>Arthropoda</taxon>
        <taxon>Hexapoda</taxon>
        <taxon>Insecta</taxon>
        <taxon>Pterygota</taxon>
        <taxon>Neoptera</taxon>
        <taxon>Endopterygota</taxon>
        <taxon>Diptera</taxon>
        <taxon>Brachycera</taxon>
        <taxon>Muscomorpha</taxon>
        <taxon>Ephydroidea</taxon>
        <taxon>Drosophilidae</taxon>
        <taxon>Drosophila</taxon>
        <taxon>Sophophora</taxon>
    </lineage>
</organism>
<name>D0QWQ0_DROMI</name>
<accession>D0QWQ0</accession>